<dbReference type="FunFam" id="3.40.50.300:FF:002141">
    <property type="entry name" value="Dynein heavy chain"/>
    <property type="match status" value="1"/>
</dbReference>
<dbReference type="Pfam" id="PF17857">
    <property type="entry name" value="AAA_lid_1"/>
    <property type="match status" value="1"/>
</dbReference>
<keyword evidence="5" id="KW-0547">Nucleotide-binding</keyword>
<dbReference type="InterPro" id="IPR043160">
    <property type="entry name" value="Dynein_C_barrel"/>
</dbReference>
<dbReference type="InterPro" id="IPR024317">
    <property type="entry name" value="Dynein_heavy_chain_D4_dom"/>
</dbReference>
<dbReference type="Pfam" id="PF12775">
    <property type="entry name" value="AAA_7"/>
    <property type="match status" value="1"/>
</dbReference>
<dbReference type="FunFam" id="3.40.50.300:FF:000063">
    <property type="entry name" value="dynein heavy chain 6, axonemal"/>
    <property type="match status" value="1"/>
</dbReference>
<evidence type="ECO:0000259" key="14">
    <source>
        <dbReference type="SMART" id="SM00382"/>
    </source>
</evidence>
<organism evidence="15 16">
    <name type="scientific">Zonotrichia albicollis</name>
    <name type="common">White-throated sparrow</name>
    <name type="synonym">Fringilla albicollis</name>
    <dbReference type="NCBI Taxonomy" id="44394"/>
    <lineage>
        <taxon>Eukaryota</taxon>
        <taxon>Metazoa</taxon>
        <taxon>Chordata</taxon>
        <taxon>Craniata</taxon>
        <taxon>Vertebrata</taxon>
        <taxon>Euteleostomi</taxon>
        <taxon>Archelosauria</taxon>
        <taxon>Archosauria</taxon>
        <taxon>Dinosauria</taxon>
        <taxon>Saurischia</taxon>
        <taxon>Theropoda</taxon>
        <taxon>Coelurosauria</taxon>
        <taxon>Aves</taxon>
        <taxon>Neognathae</taxon>
        <taxon>Neoaves</taxon>
        <taxon>Telluraves</taxon>
        <taxon>Australaves</taxon>
        <taxon>Passeriformes</taxon>
        <taxon>Passerellidae</taxon>
        <taxon>Zonotrichia</taxon>
    </lineage>
</organism>
<evidence type="ECO:0000256" key="1">
    <source>
        <dbReference type="ARBA" id="ARBA00004430"/>
    </source>
</evidence>
<dbReference type="Pfam" id="PF03028">
    <property type="entry name" value="Dynein_heavy"/>
    <property type="match status" value="1"/>
</dbReference>
<dbReference type="InterPro" id="IPR041658">
    <property type="entry name" value="AAA_lid_11"/>
</dbReference>
<keyword evidence="16" id="KW-1185">Reference proteome</keyword>
<evidence type="ECO:0000256" key="4">
    <source>
        <dbReference type="ARBA" id="ARBA00022701"/>
    </source>
</evidence>
<reference evidence="15" key="2">
    <citation type="submission" date="2025-09" db="UniProtKB">
        <authorList>
            <consortium name="Ensembl"/>
        </authorList>
    </citation>
    <scope>IDENTIFICATION</scope>
</reference>
<keyword evidence="12" id="KW-0966">Cell projection</keyword>
<dbReference type="Gene3D" id="1.10.8.710">
    <property type="match status" value="1"/>
</dbReference>
<dbReference type="InterPro" id="IPR035699">
    <property type="entry name" value="AAA_6"/>
</dbReference>
<dbReference type="Gene3D" id="1.20.920.30">
    <property type="match status" value="1"/>
</dbReference>
<dbReference type="Gene3D" id="3.40.50.300">
    <property type="entry name" value="P-loop containing nucleotide triphosphate hydrolases"/>
    <property type="match status" value="5"/>
</dbReference>
<dbReference type="Gene3D" id="1.10.8.1220">
    <property type="match status" value="1"/>
</dbReference>
<dbReference type="PANTHER" id="PTHR22878">
    <property type="entry name" value="DYNEIN HEAVY CHAIN 6, AXONEMAL-LIKE-RELATED"/>
    <property type="match status" value="1"/>
</dbReference>
<dbReference type="InterPro" id="IPR035706">
    <property type="entry name" value="AAA_9"/>
</dbReference>
<dbReference type="InterPro" id="IPR027417">
    <property type="entry name" value="P-loop_NTPase"/>
</dbReference>
<dbReference type="InterPro" id="IPR013602">
    <property type="entry name" value="Dynein_heavy_linker"/>
</dbReference>
<dbReference type="InterPro" id="IPR024743">
    <property type="entry name" value="Dynein_HC_stalk"/>
</dbReference>
<feature type="domain" description="AAA+ ATPase" evidence="14">
    <location>
        <begin position="553"/>
        <end position="692"/>
    </location>
</feature>
<evidence type="ECO:0000256" key="7">
    <source>
        <dbReference type="ARBA" id="ARBA00023017"/>
    </source>
</evidence>
<evidence type="ECO:0000256" key="9">
    <source>
        <dbReference type="ARBA" id="ARBA00023069"/>
    </source>
</evidence>
<keyword evidence="4" id="KW-0493">Microtubule</keyword>
<dbReference type="Ensembl" id="ENSZALT00000004312.1">
    <property type="protein sequence ID" value="ENSZALP00000002593.1"/>
    <property type="gene ID" value="ENSZALG00000000982.1"/>
</dbReference>
<dbReference type="FunFam" id="1.10.8.720:FF:000001">
    <property type="entry name" value="dynein heavy chain 7, axonemal"/>
    <property type="match status" value="1"/>
</dbReference>
<dbReference type="CDD" id="cd00009">
    <property type="entry name" value="AAA"/>
    <property type="match status" value="1"/>
</dbReference>
<evidence type="ECO:0000256" key="8">
    <source>
        <dbReference type="ARBA" id="ARBA00023054"/>
    </source>
</evidence>
<keyword evidence="8 13" id="KW-0175">Coiled coil</keyword>
<dbReference type="Gene3D" id="1.10.8.720">
    <property type="entry name" value="Region D6 of dynein motor"/>
    <property type="match status" value="1"/>
</dbReference>
<sequence length="3191" mass="363992">FREILEVYNKDLESFKKRGDIVTAEELRKNTQMLENACCAFFVLLYSGPLLQLNADEVTEEVGSMWRTMYKLCKSFPDVPVPRRMAESMKFKLDKFKQHLPVLSIVCNRGMKQRHWHYVTKTFQMYVSFQFRIEPIGAAASKEYSLQKSIEKMKSEWVNVHFGLSKYRDTDINILSSVDDIQLLLDDHIVKTQTVCGSPFIKPIEDEYKLCLMQDIIDSWLKCQATWLYLEPIFSSEDIIAQMPEEGRKFKIVDSYWKNIMTEVVKDTKVLVATEQPKMLDRLQEANTLLEDIQKGLNNYLESKRLFFPRFFFLSNDELLEILSETKDPLRVQPHLKKCFEGIAKLEFTEDLEIIGMISSEKEVVPFIDKIYPVRANGMVEKWLLQVEEMMLASVRQVLQNGIKGYSQWVLQWPGQAVICISSIYWTEEVSEAIRKKALQDFLEKSNVQIKDIVELVRGKLSSGARLTLGALIVIDVHARDVVSKLVEDKVTDLNDFQWISQLRYYWTEQDVTVRMITTEMKYGYEYLGNSPRLVITPLTDRCYRTLMGALKLSLGGAPEGPAGTGKTETTKDLAKAIAKQCVVFNCSDGLDYKAMGKFFKGLAQAGAWSCFDEFNRIEVEVLSVVAQQILSIQQAIIRKLKKFIFEGTEISLNPTCAVFITMNPGYAGRAELPDNLKALFRTVAMMVPDYALIGEISLYSMGFLDSKSLAQKIVATYRLCSEQLSSQHHYDYGMRAVKSVLTAAGNLKLKYPTENESVLLLRALMDVNLAKFLSQDVPLFQGIISDLFPGVVLPTPDYDVFIKALTENIEKMNLQPVPWFIGKIIQVYEMMLVRHGFMIVGDPMSGKTSSYKVLAGALADLCAANAMDEFAVEYKIINPKAITMGQLYGSFDPVSHEWSDGVLAKAFREQASSTTEDRKWIIFDGPVDAVWIENMNTVLDDNKKLCLMSGEIIQMSSKMSLIFEPADLEQASPATVSRCGMIYMDPQQLGWKPLKDSYLKTLPPNLQEEHRQLPCLDFIDHHCKFMVKTSSLHLSSSLMKLYSSLLDEIKECDEEDSETMSAQQITSWLQGLFLFALVWTIGGIIDGDSRRKFDSFYRNLLNGMNDQNPRPKNVKINKGNIFPEKDYITKEEQVSELIIPTMETARQMFFLQTYVDHNVPLLFVGPTGTGKTAITNNFLLKLPKEKYIPSFINFSARTSANQTQDIIMSKLDRRRKGLFGPPTGKEAIIFVDDLNMPEKEIYGAQPAIELLRQWIDHGHWYDRKDSSHLSIIDVLLVTAMGPPGGGRNDITGRFTRHLNIVSISHFCLFPVIYLQKLNLYFFSFLRLGKMMVQATSVLYKLAVDNFLPTPSKSHYVFNLRDFSRVIKGVLLCPHTHLQVNKLIRLWVHEVYRVFYDRLVDDDDKNVFFQMVQETTLNSFNLDNLVFITDDNIRALFFGDYLKPSTSVRIYDEITDLKQLTSVMEYYLEEYNNISKAPMSLVMFQFAIEHISRICRVLKQDNGHLLLVGVGGSGRQSATKLATFMHSFELFQIEITKSYGITEWKDDVKQVMLKAGVGNNNVSFLFCDNQIKDESFVEDINMLLNTGDVPNIFPADEKAEIVEKMQAAARMENRKIEATPLAMYNYFIERVKKNLHIVLAMSPIGDAFRNRLRMFPSLINCCTIDWFQTWPTDALEMVANKFLEDVELKDDVRKEVVSVCKYFQESVRDLSVGYYATLRRHNYVTPTSYVELILTFKSLLSRKREEVDMMRTRYLMGLEKLDFAASQVADMQKELTDLQPELIKTSAETDKMMVKIEKETVEVDAKKAIVSADEKEANDAAAVAQGIKDECEADLAEAMPALEAAEAALNTLNPSDITLVKSMTNPPGPVKLVMESICVMRAVKAERKPDPSGSGKMIEDFWGPAKKLLSDIKFLDRLKTYDKDNIPPAIMKKIREKFMNHPDFQPDVVKNVSSACEGLCKWVRAMEVYDRVQKVVAPKRVRLQEAEAILDVQMQKLQVKQAELKEVVDRLQALQDEFDEMNNKKIELENNIERCSLKLVRAEQLISGLGGEKDRWTEAARLLGIQYIDLVGDVLLSSGTVAYLGAFTVDYRLQCQKQWQELCIEKNIPCSSDFSLSNTLGDPVKIRAWQIAGLPVDSFSIDNGVIVYNSRRWALMIDPQRQANKWIKNMEKSNKLSVIKLSDTHYVRTLETALQLGTPVLLENIGEELDAFLEPILLKQTFKQQGVEYMKLGENIIEYSRDFRFYMTTHLRNPHYYPEVAVKVCLLNFMITPLGLQDQLLGIVAAKEKPELEEKKNQLILESAANKKQLKELEDKILEVLSHSEGNILEDETAINILSSSKQLSEEISEKQQIASVTEKEIDSTRMGYKPVAVHSAVIFFCISDLANIEPMYQYSLIWFINLYVQSIAKSLKSGRLKERIKNITEHFTVSIYNNVCRSLFEKDKLLFSFLLTIGIMKGKGQIDDAVWRFLLTGGVALDNPHPNPAPDWLSNKSWAEIVRASCLTNLQGLMEHVRDNSSKWKPLYDSVRPHEEALPDDWDSLTGLDRMVILRCLRPDKIVPAVRTFIVENMGRTFIEPPTFDLGRSYSDSNCCAPLIFILSPGADPMAGLLKFADDVSMGSSSVQTVSLGQGQGPIAEKMIYQAITDGTWVVLQNCHLATSWMPALEKICEEVIVPENTNDKFRLWLTSYPSEKFPVSILQNGIKMTNEPPKGVRVNLLRSYLNDPISDPVFFKSCQKPKMWQKLLFGLCFFHAVVQERRNFGPLGWNIPYEFNESDLRISMQQIQMFLNEYEEIPFEALTYLTGECNYGGRVTDDKDRRLLLSLLSTVYNKDIEQEKYMLSAAGDYYIPPHGPYESYIEYIRSLPITTHPEVFGLHENADITKDNQETNQLFHAVLLTLPREAGGAGKSPQEVVEELAQDILSKLPSSFDMEEVMKAYPVLYEESMNTVLRQELIRFNRLTEVVRSSLINIGKAIKGQVLMSSELEDVFNSMLIGKVPSMWAAKSYPSLKPLGSYVSDLLCRLEFFQDWVDKGPPTVFWLSGFFFTQSFLTGVLQNFARKYTIPIDHVGFEFEVMKQELTMEKMPEDGAYVRGLFLEGARWDRESLVIGESLPKILYDPLPIIWLKPGESSKFLHENIYSCPVYKTSERRGVLSTTGHSTNYVLSIELPSDKPQKHWINRGVAALCQLDD</sequence>
<dbReference type="Pfam" id="PF12777">
    <property type="entry name" value="MT"/>
    <property type="match status" value="1"/>
</dbReference>
<gene>
    <name evidence="15" type="primary">DNAH3</name>
</gene>
<dbReference type="FunFam" id="1.20.140.100:FF:000004">
    <property type="entry name" value="Dynein axonemal heavy chain 6"/>
    <property type="match status" value="1"/>
</dbReference>
<evidence type="ECO:0000256" key="3">
    <source>
        <dbReference type="ARBA" id="ARBA00022490"/>
    </source>
</evidence>
<dbReference type="GO" id="GO:0008569">
    <property type="term" value="F:minus-end-directed microtubule motor activity"/>
    <property type="evidence" value="ECO:0007669"/>
    <property type="project" value="InterPro"/>
</dbReference>
<dbReference type="Pfam" id="PF17852">
    <property type="entry name" value="Dynein_AAA_lid"/>
    <property type="match status" value="1"/>
</dbReference>
<dbReference type="FunFam" id="1.10.8.1220:FF:000001">
    <property type="entry name" value="Dynein axonemal heavy chain 5"/>
    <property type="match status" value="1"/>
</dbReference>
<keyword evidence="3" id="KW-0963">Cytoplasm</keyword>
<dbReference type="Gene3D" id="1.20.58.1120">
    <property type="match status" value="1"/>
</dbReference>
<evidence type="ECO:0000313" key="16">
    <source>
        <dbReference type="Proteomes" id="UP000694413"/>
    </source>
</evidence>
<dbReference type="Gene3D" id="3.10.490.20">
    <property type="match status" value="1"/>
</dbReference>
<keyword evidence="7" id="KW-0243">Dynein</keyword>
<dbReference type="InterPro" id="IPR042222">
    <property type="entry name" value="Dynein_2_N"/>
</dbReference>
<dbReference type="Pfam" id="PF12781">
    <property type="entry name" value="AAA_9"/>
    <property type="match status" value="1"/>
</dbReference>
<dbReference type="Pfam" id="PF08393">
    <property type="entry name" value="DHC_N2"/>
    <property type="match status" value="1"/>
</dbReference>
<dbReference type="GO" id="GO:0003341">
    <property type="term" value="P:cilium movement"/>
    <property type="evidence" value="ECO:0007669"/>
    <property type="project" value="UniProtKB-ARBA"/>
</dbReference>
<dbReference type="Pfam" id="PF18199">
    <property type="entry name" value="Dynein_C"/>
    <property type="match status" value="1"/>
</dbReference>
<evidence type="ECO:0000313" key="15">
    <source>
        <dbReference type="Ensembl" id="ENSZALP00000002593.1"/>
    </source>
</evidence>
<reference evidence="15" key="1">
    <citation type="submission" date="2025-08" db="UniProtKB">
        <authorList>
            <consortium name="Ensembl"/>
        </authorList>
    </citation>
    <scope>IDENTIFICATION</scope>
</reference>
<dbReference type="Gene3D" id="1.20.140.100">
    <property type="entry name" value="Dynein heavy chain, N-terminal domain 2"/>
    <property type="match status" value="1"/>
</dbReference>
<evidence type="ECO:0000256" key="2">
    <source>
        <dbReference type="ARBA" id="ARBA00008887"/>
    </source>
</evidence>
<accession>A0A8D2M3M5</accession>
<evidence type="ECO:0000256" key="12">
    <source>
        <dbReference type="ARBA" id="ARBA00023273"/>
    </source>
</evidence>
<dbReference type="FunFam" id="3.10.490.20:FF:000001">
    <property type="entry name" value="dynein heavy chain 7, axonemal"/>
    <property type="match status" value="1"/>
</dbReference>
<dbReference type="SMART" id="SM00382">
    <property type="entry name" value="AAA"/>
    <property type="match status" value="2"/>
</dbReference>
<evidence type="ECO:0000256" key="5">
    <source>
        <dbReference type="ARBA" id="ARBA00022741"/>
    </source>
</evidence>
<dbReference type="FunFam" id="3.40.50.300:FF:000223">
    <property type="entry name" value="Dynein heavy chain 3, axonemal"/>
    <property type="match status" value="1"/>
</dbReference>
<dbReference type="FunFam" id="1.20.920.30:FF:000002">
    <property type="entry name" value="Dynein axonemal heavy chain 3"/>
    <property type="match status" value="1"/>
</dbReference>
<dbReference type="FunFam" id="3.20.180.20:FF:000003">
    <property type="entry name" value="Dynein heavy chain 12, axonemal"/>
    <property type="match status" value="1"/>
</dbReference>
<dbReference type="GO" id="GO:0005930">
    <property type="term" value="C:axoneme"/>
    <property type="evidence" value="ECO:0007669"/>
    <property type="project" value="UniProtKB-SubCell"/>
</dbReference>
<dbReference type="Gene3D" id="6.10.140.1060">
    <property type="match status" value="1"/>
</dbReference>
<dbReference type="Pfam" id="PF12774">
    <property type="entry name" value="AAA_6"/>
    <property type="match status" value="1"/>
</dbReference>
<dbReference type="InterPro" id="IPR003593">
    <property type="entry name" value="AAA+_ATPase"/>
</dbReference>
<evidence type="ECO:0000256" key="10">
    <source>
        <dbReference type="ARBA" id="ARBA00023175"/>
    </source>
</evidence>
<evidence type="ECO:0000256" key="13">
    <source>
        <dbReference type="SAM" id="Coils"/>
    </source>
</evidence>
<evidence type="ECO:0000256" key="11">
    <source>
        <dbReference type="ARBA" id="ARBA00023212"/>
    </source>
</evidence>
<dbReference type="FunFam" id="1.10.8.710:FF:000004">
    <property type="entry name" value="Dynein axonemal heavy chain 6"/>
    <property type="match status" value="1"/>
</dbReference>
<keyword evidence="6" id="KW-0067">ATP-binding</keyword>
<dbReference type="PANTHER" id="PTHR22878:SF71">
    <property type="entry name" value="DYNEIN, AXONEMAL, HEAVY CHAIN 3"/>
    <property type="match status" value="1"/>
</dbReference>
<dbReference type="GO" id="GO:0005524">
    <property type="term" value="F:ATP binding"/>
    <property type="evidence" value="ECO:0007669"/>
    <property type="project" value="UniProtKB-KW"/>
</dbReference>
<dbReference type="Gene3D" id="3.20.180.20">
    <property type="entry name" value="Dynein heavy chain, N-terminal domain 2"/>
    <property type="match status" value="1"/>
</dbReference>
<dbReference type="InterPro" id="IPR041589">
    <property type="entry name" value="DNAH3_AAA_lid_1"/>
</dbReference>
<dbReference type="GO" id="GO:0045505">
    <property type="term" value="F:dynein intermediate chain binding"/>
    <property type="evidence" value="ECO:0007669"/>
    <property type="project" value="InterPro"/>
</dbReference>
<comment type="similarity">
    <text evidence="2">Belongs to the dynein heavy chain family.</text>
</comment>
<dbReference type="InterPro" id="IPR026983">
    <property type="entry name" value="DHC"/>
</dbReference>
<keyword evidence="9" id="KW-0969">Cilium</keyword>
<comment type="subcellular location">
    <subcellularLocation>
        <location evidence="1">Cytoplasm</location>
        <location evidence="1">Cytoskeleton</location>
        <location evidence="1">Cilium axoneme</location>
    </subcellularLocation>
</comment>
<feature type="domain" description="AAA+ ATPase" evidence="14">
    <location>
        <begin position="1158"/>
        <end position="1305"/>
    </location>
</feature>
<protein>
    <submittedName>
        <fullName evidence="15">Dynein axonemal heavy chain 3</fullName>
    </submittedName>
</protein>
<dbReference type="SUPFAM" id="SSF52540">
    <property type="entry name" value="P-loop containing nucleoside triphosphate hydrolases"/>
    <property type="match status" value="4"/>
</dbReference>
<dbReference type="GO" id="GO:0030286">
    <property type="term" value="C:dynein complex"/>
    <property type="evidence" value="ECO:0007669"/>
    <property type="project" value="UniProtKB-KW"/>
</dbReference>
<dbReference type="InterPro" id="IPR041466">
    <property type="entry name" value="Dynein_AAA5_ext"/>
</dbReference>
<dbReference type="InterPro" id="IPR043157">
    <property type="entry name" value="Dynein_AAA1S"/>
</dbReference>
<dbReference type="Pfam" id="PF18198">
    <property type="entry name" value="AAA_lid_11"/>
    <property type="match status" value="1"/>
</dbReference>
<dbReference type="FunFam" id="3.40.50.300:FF:000362">
    <property type="entry name" value="Dynein, axonemal, heavy chain 6"/>
    <property type="match status" value="1"/>
</dbReference>
<dbReference type="FunFam" id="1.20.1270.280:FF:000001">
    <property type="entry name" value="dynein heavy chain 7, axonemal"/>
    <property type="match status" value="1"/>
</dbReference>
<dbReference type="Gene3D" id="1.20.1270.280">
    <property type="match status" value="1"/>
</dbReference>
<dbReference type="InterPro" id="IPR004273">
    <property type="entry name" value="Dynein_heavy_D6_P-loop"/>
</dbReference>
<dbReference type="Pfam" id="PF12780">
    <property type="entry name" value="AAA_8"/>
    <property type="match status" value="1"/>
</dbReference>
<keyword evidence="10" id="KW-0505">Motor protein</keyword>
<evidence type="ECO:0000256" key="6">
    <source>
        <dbReference type="ARBA" id="ARBA00022840"/>
    </source>
</evidence>
<dbReference type="GO" id="GO:0051959">
    <property type="term" value="F:dynein light intermediate chain binding"/>
    <property type="evidence" value="ECO:0007669"/>
    <property type="project" value="InterPro"/>
</dbReference>
<dbReference type="FunFam" id="3.40.50.300:FF:005585">
    <property type="entry name" value="Predicted protein"/>
    <property type="match status" value="1"/>
</dbReference>
<dbReference type="InterPro" id="IPR042219">
    <property type="entry name" value="AAA_lid_11_sf"/>
</dbReference>
<feature type="coiled-coil region" evidence="13">
    <location>
        <begin position="1983"/>
        <end position="2045"/>
    </location>
</feature>
<dbReference type="Proteomes" id="UP000694413">
    <property type="component" value="Unassembled WGS sequence"/>
</dbReference>
<dbReference type="GO" id="GO:0005874">
    <property type="term" value="C:microtubule"/>
    <property type="evidence" value="ECO:0007669"/>
    <property type="project" value="UniProtKB-KW"/>
</dbReference>
<dbReference type="FunFam" id="1.20.920.20:FF:000006">
    <property type="entry name" value="Dynein, axonemal, heavy chain 6"/>
    <property type="match status" value="1"/>
</dbReference>
<dbReference type="FunFam" id="1.20.58.1120:FF:000005">
    <property type="entry name" value="Dynein, axonemal, heavy chain 12"/>
    <property type="match status" value="1"/>
</dbReference>
<dbReference type="InterPro" id="IPR041228">
    <property type="entry name" value="Dynein_C"/>
</dbReference>
<dbReference type="Gene3D" id="1.20.920.20">
    <property type="match status" value="1"/>
</dbReference>
<name>A0A8D2M3M5_ZONAL</name>
<dbReference type="InterPro" id="IPR042228">
    <property type="entry name" value="Dynein_linker_3"/>
</dbReference>
<keyword evidence="11" id="KW-0206">Cytoskeleton</keyword>
<dbReference type="Gene3D" id="1.10.472.130">
    <property type="match status" value="1"/>
</dbReference>
<proteinExistence type="inferred from homology"/>
<dbReference type="FunFam" id="3.40.50.300:FF:001328">
    <property type="entry name" value="Dynein heavy chain 6, axonemal"/>
    <property type="match status" value="1"/>
</dbReference>